<evidence type="ECO:0000256" key="2">
    <source>
        <dbReference type="ARBA" id="ARBA00022475"/>
    </source>
</evidence>
<evidence type="ECO:0000256" key="1">
    <source>
        <dbReference type="ARBA" id="ARBA00004651"/>
    </source>
</evidence>
<dbReference type="Proteomes" id="UP000095552">
    <property type="component" value="Unassembled WGS sequence"/>
</dbReference>
<keyword evidence="10" id="KW-1185">Reference proteome</keyword>
<dbReference type="InterPro" id="IPR025857">
    <property type="entry name" value="MacB_PCD"/>
</dbReference>
<evidence type="ECO:0000256" key="3">
    <source>
        <dbReference type="ARBA" id="ARBA00022692"/>
    </source>
</evidence>
<evidence type="ECO:0000313" key="10">
    <source>
        <dbReference type="Proteomes" id="UP000095552"/>
    </source>
</evidence>
<evidence type="ECO:0000256" key="5">
    <source>
        <dbReference type="ARBA" id="ARBA00023136"/>
    </source>
</evidence>
<feature type="domain" description="MacB-like periplasmic core" evidence="8">
    <location>
        <begin position="16"/>
        <end position="235"/>
    </location>
</feature>
<feature type="transmembrane region" description="Helical" evidence="6">
    <location>
        <begin position="424"/>
        <end position="447"/>
    </location>
</feature>
<dbReference type="InterPro" id="IPR050250">
    <property type="entry name" value="Macrolide_Exporter_MacB"/>
</dbReference>
<organism evidence="9 10">
    <name type="scientific">Roseivirga misakiensis</name>
    <dbReference type="NCBI Taxonomy" id="1563681"/>
    <lineage>
        <taxon>Bacteria</taxon>
        <taxon>Pseudomonadati</taxon>
        <taxon>Bacteroidota</taxon>
        <taxon>Cytophagia</taxon>
        <taxon>Cytophagales</taxon>
        <taxon>Roseivirgaceae</taxon>
        <taxon>Roseivirga</taxon>
    </lineage>
</organism>
<dbReference type="EMBL" id="MDGQ01000003">
    <property type="protein sequence ID" value="OEK07017.1"/>
    <property type="molecule type" value="Genomic_DNA"/>
</dbReference>
<feature type="transmembrane region" description="Helical" evidence="6">
    <location>
        <begin position="339"/>
        <end position="359"/>
    </location>
</feature>
<dbReference type="GO" id="GO:0022857">
    <property type="term" value="F:transmembrane transporter activity"/>
    <property type="evidence" value="ECO:0007669"/>
    <property type="project" value="TreeGrafter"/>
</dbReference>
<evidence type="ECO:0000256" key="4">
    <source>
        <dbReference type="ARBA" id="ARBA00022989"/>
    </source>
</evidence>
<proteinExistence type="predicted"/>
<sequence length="795" mass="89231">MIKYAFRVLWKNRFFSLLNIVGLTFGLSASIWLVLFLQNELTFDLHHPNHERVYRVSHVFSAPGVEFNTAYSASELSPMLKEEFPEIEAFARFLPLQVSEIFYNNQLLQQPEMFYTDPAVFDIFNVNLLSGNQETALSNTRSAIISKTVSEKLFGQESALDKTVKIDGNDMIVTGVFEDLPKNTHFTFEVLISGASGREWATRDGVFDSEVLWNANCANYVLFTPGTDVENFKAKFGPFNDKYFMPFGNKIEGSHTLRLQQLPSIHYDKEAINDDFAKGNPTNLIIFSIVGFAILLLACINYINLSTARAGSRAKEIAIRKVLGTNVSRLKATILAESLVQVFIAYILSIFVVWGMIAQTPLQSWIGVSFDFTLFENPVLLLTSLVIVTITGLISGLYPAFYLSKINTIGALKGSWTANKSSNFFRQGLVLFQFVISISVLLSTMLMKDQIDFLQTKDMGFSKDQILLINTSDSIAQSKYQVLKDALESNTAIEKVTSSNFVAGTDIGQIVFNVERDGQQVQQEFKFIHGDEDYLETFEIPLVTGRSYSGKETRGNQYFVINEKAAELLGWDDPVGKNLGFFHQEVPGQVIGVMRDFNHFSLHNPIEPLVYVFNPQPGRHLIVRFNQNRVDEALAAVRENWDQALPNYPLEYSFLNDRMNTLYEADKTQSKLIGAMTVLCIAISLIGLTGLTSFNISQRKKEIGIRKVLGAMTVKIVTLIFSSTLKLIIIATLIAAPLSYYIISQWLQNFEYQTALDVGIMALGCVGALLLTFVLVSSLVIKTARKNPVDSLRYE</sequence>
<feature type="transmembrane region" description="Helical" evidence="6">
    <location>
        <begin position="379"/>
        <end position="403"/>
    </location>
</feature>
<feature type="domain" description="ABC3 transporter permease C-terminal" evidence="7">
    <location>
        <begin position="289"/>
        <end position="407"/>
    </location>
</feature>
<keyword evidence="5 6" id="KW-0472">Membrane</keyword>
<dbReference type="PANTHER" id="PTHR30572">
    <property type="entry name" value="MEMBRANE COMPONENT OF TRANSPORTER-RELATED"/>
    <property type="match status" value="1"/>
</dbReference>
<evidence type="ECO:0000313" key="9">
    <source>
        <dbReference type="EMBL" id="OEK07017.1"/>
    </source>
</evidence>
<protein>
    <recommendedName>
        <fullName evidence="11">ABC3 transporter permease protein domain-containing protein</fullName>
    </recommendedName>
</protein>
<dbReference type="InterPro" id="IPR003838">
    <property type="entry name" value="ABC3_permease_C"/>
</dbReference>
<keyword evidence="3 6" id="KW-0812">Transmembrane</keyword>
<feature type="transmembrane region" description="Helical" evidence="6">
    <location>
        <begin position="672"/>
        <end position="696"/>
    </location>
</feature>
<accession>A0A1E5T6T3</accession>
<feature type="transmembrane region" description="Helical" evidence="6">
    <location>
        <begin position="758"/>
        <end position="781"/>
    </location>
</feature>
<dbReference type="OrthoDB" id="5933722at2"/>
<evidence type="ECO:0000259" key="7">
    <source>
        <dbReference type="Pfam" id="PF02687"/>
    </source>
</evidence>
<feature type="transmembrane region" description="Helical" evidence="6">
    <location>
        <begin position="284"/>
        <end position="305"/>
    </location>
</feature>
<reference evidence="9 10" key="1">
    <citation type="submission" date="2016-08" db="EMBL/GenBank/DDBJ databases">
        <title>Draft genome of Fabibacter sp. strain SK-8.</title>
        <authorList>
            <person name="Wong S.-K."/>
            <person name="Hamasaki K."/>
            <person name="Yoshizawa S."/>
        </authorList>
    </citation>
    <scope>NUCLEOTIDE SEQUENCE [LARGE SCALE GENOMIC DNA]</scope>
    <source>
        <strain evidence="9 10">SK-8</strain>
    </source>
</reference>
<dbReference type="Pfam" id="PF02687">
    <property type="entry name" value="FtsX"/>
    <property type="match status" value="2"/>
</dbReference>
<dbReference type="RefSeq" id="WP_069834329.1">
    <property type="nucleotide sequence ID" value="NZ_MDGQ01000003.1"/>
</dbReference>
<comment type="caution">
    <text evidence="9">The sequence shown here is derived from an EMBL/GenBank/DDBJ whole genome shotgun (WGS) entry which is preliminary data.</text>
</comment>
<evidence type="ECO:0000259" key="8">
    <source>
        <dbReference type="Pfam" id="PF12704"/>
    </source>
</evidence>
<feature type="transmembrane region" description="Helical" evidence="6">
    <location>
        <begin position="12"/>
        <end position="37"/>
    </location>
</feature>
<keyword evidence="2" id="KW-1003">Cell membrane</keyword>
<evidence type="ECO:0000256" key="6">
    <source>
        <dbReference type="SAM" id="Phobius"/>
    </source>
</evidence>
<dbReference type="PANTHER" id="PTHR30572:SF18">
    <property type="entry name" value="ABC-TYPE MACROLIDE FAMILY EXPORT SYSTEM PERMEASE COMPONENT 2"/>
    <property type="match status" value="1"/>
</dbReference>
<dbReference type="AlphaFoldDB" id="A0A1E5T6T3"/>
<dbReference type="GO" id="GO:0005886">
    <property type="term" value="C:plasma membrane"/>
    <property type="evidence" value="ECO:0007669"/>
    <property type="project" value="UniProtKB-SubCell"/>
</dbReference>
<dbReference type="STRING" id="1563681.BFP71_04995"/>
<feature type="domain" description="ABC3 transporter permease C-terminal" evidence="7">
    <location>
        <begin position="676"/>
        <end position="786"/>
    </location>
</feature>
<comment type="subcellular location">
    <subcellularLocation>
        <location evidence="1">Cell membrane</location>
        <topology evidence="1">Multi-pass membrane protein</topology>
    </subcellularLocation>
</comment>
<feature type="domain" description="MacB-like periplasmic core" evidence="8">
    <location>
        <begin position="462"/>
        <end position="612"/>
    </location>
</feature>
<evidence type="ECO:0008006" key="11">
    <source>
        <dbReference type="Google" id="ProtNLM"/>
    </source>
</evidence>
<gene>
    <name evidence="9" type="ORF">BFP71_04995</name>
</gene>
<keyword evidence="4 6" id="KW-1133">Transmembrane helix</keyword>
<feature type="transmembrane region" description="Helical" evidence="6">
    <location>
        <begin position="716"/>
        <end position="743"/>
    </location>
</feature>
<name>A0A1E5T6T3_9BACT</name>
<dbReference type="Pfam" id="PF12704">
    <property type="entry name" value="MacB_PCD"/>
    <property type="match status" value="2"/>
</dbReference>